<evidence type="ECO:0000313" key="4">
    <source>
        <dbReference type="Proteomes" id="UP000006757"/>
    </source>
</evidence>
<comment type="caution">
    <text evidence="3">The sequence shown here is derived from an EMBL/GenBank/DDBJ whole genome shotgun (WGS) entry which is preliminary data.</text>
</comment>
<dbReference type="PROSITE" id="PS50053">
    <property type="entry name" value="UBIQUITIN_2"/>
    <property type="match status" value="1"/>
</dbReference>
<feature type="compositionally biased region" description="Low complexity" evidence="1">
    <location>
        <begin position="368"/>
        <end position="380"/>
    </location>
</feature>
<accession>K1V4C9</accession>
<dbReference type="SUPFAM" id="SSF54236">
    <property type="entry name" value="Ubiquitin-like"/>
    <property type="match status" value="1"/>
</dbReference>
<dbReference type="CDD" id="cd01763">
    <property type="entry name" value="Ubl_SUMO_like"/>
    <property type="match status" value="1"/>
</dbReference>
<feature type="compositionally biased region" description="Polar residues" evidence="1">
    <location>
        <begin position="357"/>
        <end position="367"/>
    </location>
</feature>
<dbReference type="Pfam" id="PF00240">
    <property type="entry name" value="ubiquitin"/>
    <property type="match status" value="1"/>
</dbReference>
<feature type="region of interest" description="Disordered" evidence="1">
    <location>
        <begin position="353"/>
        <end position="384"/>
    </location>
</feature>
<gene>
    <name evidence="3" type="ORF">A1Q2_06810</name>
</gene>
<organism evidence="3 4">
    <name type="scientific">Trichosporon asahii var. asahii (strain CBS 8904)</name>
    <name type="common">Yeast</name>
    <dbReference type="NCBI Taxonomy" id="1220162"/>
    <lineage>
        <taxon>Eukaryota</taxon>
        <taxon>Fungi</taxon>
        <taxon>Dikarya</taxon>
        <taxon>Basidiomycota</taxon>
        <taxon>Agaricomycotina</taxon>
        <taxon>Tremellomycetes</taxon>
        <taxon>Trichosporonales</taxon>
        <taxon>Trichosporonaceae</taxon>
        <taxon>Trichosporon</taxon>
    </lineage>
</organism>
<dbReference type="Gene3D" id="3.10.20.90">
    <property type="entry name" value="Phosphatidylinositol 3-kinase Catalytic Subunit, Chain A, domain 1"/>
    <property type="match status" value="1"/>
</dbReference>
<sequence length="520" mass="57345">MSNPTQRLPMEVSSLASKFEVEPEIASLSTTLAVSRPATSALHFPSTSPGGTHHPERKAWYKAEHRKQIWERATPTKVAKPICVVVRYGNVVWHAKVGEETYIYYLKSGQMGCMSPHPPLSMTVPIASDTEDVSSLSRSMAAVGIGGSLPRATRLRTESEKAALLEKDKPSSDSRAPSVISTTASLNSEKTINDVKPWIRGVRSARDNGWILDEKLARGRSGPRSTRGAFDIKIRYGNINDTWEVYTTSPVWRLKKMKDNLTLGHYGMEDGDIIDVLPDFNLRPSRSQITTAFLIIMPSFTLLTPCPLSPPSIAFKPYFTMTVATSSDSTHSVSCLSRGLALLGLSPTSKRAPLSEKNLNLHNGSDASSGSGSETSSTESWFTVEKPEKTAKIDGVEKHPASDSASQLVVETYEEDLPEYTEKSAIAVAVRYKNRELFFIVKPTTRIKTIKNFGSKGELRPNELQLNYNGRKLRDRMTVAECGMEDGDEILCMIDFGTLESLGAADVRLYPHGWVIRAWG</sequence>
<reference evidence="3 4" key="1">
    <citation type="journal article" date="2012" name="Eukaryot. Cell">
        <title>Genome sequence of the Trichosporon asahii environmental strain CBS 8904.</title>
        <authorList>
            <person name="Yang R.Y."/>
            <person name="Li H.T."/>
            <person name="Zhu H."/>
            <person name="Zhou G.P."/>
            <person name="Wang M."/>
            <person name="Wang L."/>
        </authorList>
    </citation>
    <scope>NUCLEOTIDE SEQUENCE [LARGE SCALE GENOMIC DNA]</scope>
    <source>
        <strain evidence="3 4">CBS 8904</strain>
    </source>
</reference>
<dbReference type="SMART" id="SM00213">
    <property type="entry name" value="UBQ"/>
    <property type="match status" value="1"/>
</dbReference>
<dbReference type="AlphaFoldDB" id="K1V4C9"/>
<feature type="domain" description="Ubiquitin-like" evidence="2">
    <location>
        <begin position="426"/>
        <end position="494"/>
    </location>
</feature>
<dbReference type="InterPro" id="IPR000626">
    <property type="entry name" value="Ubiquitin-like_dom"/>
</dbReference>
<dbReference type="EMBL" id="AMBO01000379">
    <property type="protein sequence ID" value="EKC98839.1"/>
    <property type="molecule type" value="Genomic_DNA"/>
</dbReference>
<dbReference type="HOGENOM" id="CLU_523971_0_0_1"/>
<evidence type="ECO:0000313" key="3">
    <source>
        <dbReference type="EMBL" id="EKC98839.1"/>
    </source>
</evidence>
<evidence type="ECO:0000259" key="2">
    <source>
        <dbReference type="PROSITE" id="PS50053"/>
    </source>
</evidence>
<name>K1V4C9_TRIAC</name>
<proteinExistence type="predicted"/>
<dbReference type="InParanoid" id="K1V4C9"/>
<dbReference type="Proteomes" id="UP000006757">
    <property type="component" value="Unassembled WGS sequence"/>
</dbReference>
<evidence type="ECO:0000256" key="1">
    <source>
        <dbReference type="SAM" id="MobiDB-lite"/>
    </source>
</evidence>
<dbReference type="InterPro" id="IPR029071">
    <property type="entry name" value="Ubiquitin-like_domsf"/>
</dbReference>
<keyword evidence="4" id="KW-1185">Reference proteome</keyword>
<protein>
    <recommendedName>
        <fullName evidence="2">Ubiquitin-like domain-containing protein</fullName>
    </recommendedName>
</protein>